<reference evidence="1" key="1">
    <citation type="submission" date="2023-06" db="EMBL/GenBank/DDBJ databases">
        <title>Genome sequence of Methanosarcinaceae archaeon Ag5.</title>
        <authorList>
            <person name="Protasov E."/>
            <person name="Platt K."/>
            <person name="Poehlein A."/>
            <person name="Daniel R."/>
            <person name="Brune A."/>
        </authorList>
    </citation>
    <scope>NUCLEOTIDE SEQUENCE</scope>
    <source>
        <strain evidence="1">Ag5</strain>
    </source>
</reference>
<dbReference type="AlphaFoldDB" id="A0AAE4SEW7"/>
<proteinExistence type="predicted"/>
<name>A0AAE4SEW7_9EURY</name>
<protein>
    <submittedName>
        <fullName evidence="1">Uncharacterized protein</fullName>
    </submittedName>
</protein>
<dbReference type="Proteomes" id="UP001271789">
    <property type="component" value="Unassembled WGS sequence"/>
</dbReference>
<keyword evidence="2" id="KW-1185">Reference proteome</keyword>
<dbReference type="EMBL" id="JAWDKD010000011">
    <property type="protein sequence ID" value="MDV0446740.1"/>
    <property type="molecule type" value="Genomic_DNA"/>
</dbReference>
<accession>A0AAE4SEW7</accession>
<evidence type="ECO:0000313" key="2">
    <source>
        <dbReference type="Proteomes" id="UP001271789"/>
    </source>
</evidence>
<dbReference type="RefSeq" id="WP_338099146.1">
    <property type="nucleotide sequence ID" value="NZ_JAWDKD010000011.1"/>
</dbReference>
<evidence type="ECO:0000313" key="1">
    <source>
        <dbReference type="EMBL" id="MDV0446740.1"/>
    </source>
</evidence>
<gene>
    <name evidence="1" type="ORF">MsAg5_05920</name>
</gene>
<comment type="caution">
    <text evidence="1">The sequence shown here is derived from an EMBL/GenBank/DDBJ whole genome shotgun (WGS) entry which is preliminary data.</text>
</comment>
<sequence>MESKDSDYYQVGCILYDLKSLRNKCDYEDVLNLGMSISKKAGKAIKNAEYVIQTLNSKNN</sequence>
<organism evidence="1 2">
    <name type="scientific">Methanolapillus africanus</name>
    <dbReference type="NCBI Taxonomy" id="3028297"/>
    <lineage>
        <taxon>Archaea</taxon>
        <taxon>Methanobacteriati</taxon>
        <taxon>Methanobacteriota</taxon>
        <taxon>Stenosarchaea group</taxon>
        <taxon>Methanomicrobia</taxon>
        <taxon>Methanosarcinales</taxon>
        <taxon>Methanosarcinaceae</taxon>
        <taxon>Methanolapillus</taxon>
    </lineage>
</organism>